<keyword evidence="4 7" id="KW-0732">Signal</keyword>
<dbReference type="Proteomes" id="UP000557307">
    <property type="component" value="Unassembled WGS sequence"/>
</dbReference>
<dbReference type="GO" id="GO:0004065">
    <property type="term" value="F:arylsulfatase activity"/>
    <property type="evidence" value="ECO:0007669"/>
    <property type="project" value="TreeGrafter"/>
</dbReference>
<evidence type="ECO:0000259" key="8">
    <source>
        <dbReference type="Pfam" id="PF00884"/>
    </source>
</evidence>
<comment type="similarity">
    <text evidence="2">Belongs to the sulfatase family.</text>
</comment>
<evidence type="ECO:0000256" key="7">
    <source>
        <dbReference type="SAM" id="SignalP"/>
    </source>
</evidence>
<gene>
    <name evidence="9" type="ORF">HNQ92_004605</name>
</gene>
<evidence type="ECO:0000256" key="1">
    <source>
        <dbReference type="ARBA" id="ARBA00001913"/>
    </source>
</evidence>
<keyword evidence="3" id="KW-0479">Metal-binding</keyword>
<dbReference type="Gene3D" id="3.40.720.10">
    <property type="entry name" value="Alkaline Phosphatase, subunit A"/>
    <property type="match status" value="1"/>
</dbReference>
<comment type="caution">
    <text evidence="9">The sequence shown here is derived from an EMBL/GenBank/DDBJ whole genome shotgun (WGS) entry which is preliminary data.</text>
</comment>
<dbReference type="InterPro" id="IPR017850">
    <property type="entry name" value="Alkaline_phosphatase_core_sf"/>
</dbReference>
<comment type="cofactor">
    <cofactor evidence="1">
        <name>Ca(2+)</name>
        <dbReference type="ChEBI" id="CHEBI:29108"/>
    </cofactor>
</comment>
<evidence type="ECO:0000256" key="2">
    <source>
        <dbReference type="ARBA" id="ARBA00008779"/>
    </source>
</evidence>
<reference evidence="9 10" key="1">
    <citation type="submission" date="2020-08" db="EMBL/GenBank/DDBJ databases">
        <title>Genomic Encyclopedia of Type Strains, Phase IV (KMG-IV): sequencing the most valuable type-strain genomes for metagenomic binning, comparative biology and taxonomic classification.</title>
        <authorList>
            <person name="Goeker M."/>
        </authorList>
    </citation>
    <scope>NUCLEOTIDE SEQUENCE [LARGE SCALE GENOMIC DNA]</scope>
    <source>
        <strain evidence="9 10">DSM 105074</strain>
    </source>
</reference>
<proteinExistence type="inferred from homology"/>
<evidence type="ECO:0000256" key="5">
    <source>
        <dbReference type="ARBA" id="ARBA00022801"/>
    </source>
</evidence>
<accession>A0A840TU60</accession>
<feature type="domain" description="Sulfatase N-terminal" evidence="8">
    <location>
        <begin position="27"/>
        <end position="350"/>
    </location>
</feature>
<dbReference type="PANTHER" id="PTHR42693">
    <property type="entry name" value="ARYLSULFATASE FAMILY MEMBER"/>
    <property type="match status" value="1"/>
</dbReference>
<evidence type="ECO:0000313" key="10">
    <source>
        <dbReference type="Proteomes" id="UP000557307"/>
    </source>
</evidence>
<evidence type="ECO:0000313" key="9">
    <source>
        <dbReference type="EMBL" id="MBB5286445.1"/>
    </source>
</evidence>
<dbReference type="SUPFAM" id="SSF53649">
    <property type="entry name" value="Alkaline phosphatase-like"/>
    <property type="match status" value="1"/>
</dbReference>
<keyword evidence="10" id="KW-1185">Reference proteome</keyword>
<name>A0A840TU60_9BACT</name>
<evidence type="ECO:0000256" key="4">
    <source>
        <dbReference type="ARBA" id="ARBA00022729"/>
    </source>
</evidence>
<feature type="signal peptide" evidence="7">
    <location>
        <begin position="1"/>
        <end position="22"/>
    </location>
</feature>
<protein>
    <submittedName>
        <fullName evidence="9">Arylsulfatase A-like enzyme</fullName>
    </submittedName>
</protein>
<keyword evidence="5" id="KW-0378">Hydrolase</keyword>
<organism evidence="9 10">
    <name type="scientific">Rhabdobacter roseus</name>
    <dbReference type="NCBI Taxonomy" id="1655419"/>
    <lineage>
        <taxon>Bacteria</taxon>
        <taxon>Pseudomonadati</taxon>
        <taxon>Bacteroidota</taxon>
        <taxon>Cytophagia</taxon>
        <taxon>Cytophagales</taxon>
        <taxon>Cytophagaceae</taxon>
        <taxon>Rhabdobacter</taxon>
    </lineage>
</organism>
<dbReference type="GO" id="GO:0046872">
    <property type="term" value="F:metal ion binding"/>
    <property type="evidence" value="ECO:0007669"/>
    <property type="project" value="UniProtKB-KW"/>
</dbReference>
<dbReference type="PANTHER" id="PTHR42693:SF42">
    <property type="entry name" value="ARYLSULFATASE G"/>
    <property type="match status" value="1"/>
</dbReference>
<dbReference type="RefSeq" id="WP_184177560.1">
    <property type="nucleotide sequence ID" value="NZ_JACHGF010000009.1"/>
</dbReference>
<evidence type="ECO:0000256" key="3">
    <source>
        <dbReference type="ARBA" id="ARBA00022723"/>
    </source>
</evidence>
<evidence type="ECO:0000256" key="6">
    <source>
        <dbReference type="ARBA" id="ARBA00022837"/>
    </source>
</evidence>
<keyword evidence="6" id="KW-0106">Calcium</keyword>
<dbReference type="Pfam" id="PF00884">
    <property type="entry name" value="Sulfatase"/>
    <property type="match status" value="1"/>
</dbReference>
<dbReference type="EMBL" id="JACHGF010000009">
    <property type="protein sequence ID" value="MBB5286445.1"/>
    <property type="molecule type" value="Genomic_DNA"/>
</dbReference>
<dbReference type="InterPro" id="IPR000917">
    <property type="entry name" value="Sulfatase_N"/>
</dbReference>
<dbReference type="InterPro" id="IPR050738">
    <property type="entry name" value="Sulfatase"/>
</dbReference>
<dbReference type="AlphaFoldDB" id="A0A840TU60"/>
<sequence length="484" mass="54587">MKKRLSLFLLFLNLLPLGGVRAQSARPNILFIFADDLRADALGCYGNPYVSTPTLDSLARQGTSFANAYILGGDQGAVCAPSRAMLLSGQSFFRVSDKLNGVLTLPMHLRQHGYTTFLTGKWHNEREAVAAGFDRAQNVMLGGMANHFEVPVRDLKPDGTFTEPEKKGFSTDIFTNTALDFLDQHDGQKPFFAYVPYTVPHDPRSPLPEYLRQYDEQGVPLPPNFMPLHPFSFGNSMAIRDEQLAAFPRTPDVIRAQTAAYYALITHLDQSVNLLIRKLKQKGLDKNTLIIFTSDNGLGLGSHGLLGKQNVYEHSVRVPLILAGPGIPKNKTTDAFAYLFDLFPTLCQYARLPVPGGLDGQGLWPVIQGKAKGVRTELMTAYMQFQRSVRDARYKLIRYPAIDHTLLFDLRQDPYELRNLAEKPEHAPRVQALLALLQTEQKKYGDTLPLTAEKVLPRHWDYRTIERKPDPWQPQELIERYFKD</sequence>
<dbReference type="CDD" id="cd16155">
    <property type="entry name" value="sulfatase_like"/>
    <property type="match status" value="1"/>
</dbReference>
<feature type="chain" id="PRO_5032812558" evidence="7">
    <location>
        <begin position="23"/>
        <end position="484"/>
    </location>
</feature>